<evidence type="ECO:0000313" key="3">
    <source>
        <dbReference type="Proteomes" id="UP000307356"/>
    </source>
</evidence>
<name>A0A482N5Z1_9CAUD</name>
<reference evidence="2 3" key="1">
    <citation type="submission" date="2019-01" db="EMBL/GenBank/DDBJ databases">
        <title>Still something new to discover - new insights into E. coli phage diversity and taxonomy.</title>
        <authorList>
            <person name="Korf I.H.E."/>
            <person name="Adriaennsens E."/>
            <person name="Dreiseikelmann B."/>
            <person name="Kropinski A."/>
            <person name="Nimtz M."/>
            <person name="Meier-Kolthoff J.P."/>
            <person name="Rohde M."/>
            <person name="van Raaij M."/>
            <person name="Wittmann J."/>
        </authorList>
    </citation>
    <scope>NUCLEOTIDE SEQUENCE [LARGE SCALE GENOMIC DNA]</scope>
</reference>
<dbReference type="EMBL" id="MK373793">
    <property type="protein sequence ID" value="QBQ80879.1"/>
    <property type="molecule type" value="Genomic_DNA"/>
</dbReference>
<protein>
    <recommendedName>
        <fullName evidence="1">Phage tail protein C-terminal domain-containing protein</fullName>
    </recommendedName>
</protein>
<keyword evidence="3" id="KW-1185">Reference proteome</keyword>
<evidence type="ECO:0000259" key="1">
    <source>
        <dbReference type="Pfam" id="PF25670"/>
    </source>
</evidence>
<dbReference type="InterPro" id="IPR058008">
    <property type="entry name" value="Gp26_C"/>
</dbReference>
<accession>A0A482N5Z1</accession>
<organism evidence="2 3">
    <name type="scientific">Escherichia phage vB_EcoS_MM01</name>
    <dbReference type="NCBI Taxonomy" id="2508188"/>
    <lineage>
        <taxon>Viruses</taxon>
        <taxon>Duplodnaviria</taxon>
        <taxon>Heunggongvirae</taxon>
        <taxon>Uroviricota</taxon>
        <taxon>Caudoviricetes</taxon>
        <taxon>Drexlerviridae</taxon>
        <taxon>Braunvirinae</taxon>
        <taxon>Inhoffenstrassevirus</taxon>
        <taxon>Inhoffenstrassevirus MM01</taxon>
    </lineage>
</organism>
<proteinExistence type="predicted"/>
<evidence type="ECO:0000313" key="2">
    <source>
        <dbReference type="EMBL" id="QBQ80879.1"/>
    </source>
</evidence>
<dbReference type="Pfam" id="PF25670">
    <property type="entry name" value="Phage_tail_C_2"/>
    <property type="match status" value="1"/>
</dbReference>
<feature type="domain" description="Phage tail protein C-terminal" evidence="1">
    <location>
        <begin position="374"/>
        <end position="505"/>
    </location>
</feature>
<dbReference type="Proteomes" id="UP000307356">
    <property type="component" value="Segment"/>
</dbReference>
<sequence>MAIYDLGTASLAANGEVTGVGTSWKAPLTLIRVGATIVFKTEPVKIYTISEIISDTQINVYNPNSETVPAGTGYAILAHDGITVQGLAQDVAETLRYYQSRETEVASAVDAFNDFDADEFQQSINTVNAQFQQVATDAAQVSADRAIVSADKDAAAASAASALSDSNAAAASAAEAADSAASVNASNLLRVDRALSDILDKPLARTNIEVYSKAEVNNLVSRFEQGQETTYVDSGSGNYKFFVGEADWGYFYNPSQERIALPLISGGTGATTDVEASNNINSMYTKHPATVAYGSTPMRSGIGFYSSDSSPYPGGNGAPYPYAEVMTIAENGLSGNYSQIGFSTITEGAPRFRQRFDNPARLTDWRDFFVRDLNTTVDSNGFIKIASPIVKVFGDGSFEISSEAEGCEVERISEGVYLISGCTGLNSDAAWGGVDGGFEVPVDINKQPRIWIDYSVNEDGSIKLKTYHRVHEVSPAFASNKIDGYSDGDPIDIPKDSFVSVRVNM</sequence>
<gene>
    <name evidence="2" type="ORF">MM01_00044</name>
</gene>